<keyword evidence="6" id="KW-0687">Ribonucleoprotein</keyword>
<feature type="compositionally biased region" description="Low complexity" evidence="7">
    <location>
        <begin position="24"/>
        <end position="42"/>
    </location>
</feature>
<evidence type="ECO:0000313" key="8">
    <source>
        <dbReference type="EMBL" id="KAG0566087.1"/>
    </source>
</evidence>
<dbReference type="PROSITE" id="PS50159">
    <property type="entry name" value="RIBOSOMAL_S13_2"/>
    <property type="match status" value="1"/>
</dbReference>
<accession>A0A8T0H5V0</accession>
<dbReference type="InterPro" id="IPR001892">
    <property type="entry name" value="Ribosomal_uS13"/>
</dbReference>
<keyword evidence="4" id="KW-0694">RNA-binding</keyword>
<keyword evidence="3" id="KW-0699">rRNA-binding</keyword>
<evidence type="ECO:0000256" key="1">
    <source>
        <dbReference type="ARBA" id="ARBA00008080"/>
    </source>
</evidence>
<dbReference type="AlphaFoldDB" id="A0A8T0H5V0"/>
<dbReference type="SUPFAM" id="SSF46946">
    <property type="entry name" value="S13-like H2TH domain"/>
    <property type="match status" value="1"/>
</dbReference>
<evidence type="ECO:0000256" key="7">
    <source>
        <dbReference type="SAM" id="MobiDB-lite"/>
    </source>
</evidence>
<evidence type="ECO:0000256" key="6">
    <source>
        <dbReference type="ARBA" id="ARBA00023274"/>
    </source>
</evidence>
<dbReference type="GO" id="GO:0015935">
    <property type="term" value="C:small ribosomal subunit"/>
    <property type="evidence" value="ECO:0007669"/>
    <property type="project" value="TreeGrafter"/>
</dbReference>
<dbReference type="HAMAP" id="MF_01315">
    <property type="entry name" value="Ribosomal_uS13"/>
    <property type="match status" value="1"/>
</dbReference>
<dbReference type="GO" id="GO:0019843">
    <property type="term" value="F:rRNA binding"/>
    <property type="evidence" value="ECO:0007669"/>
    <property type="project" value="UniProtKB-KW"/>
</dbReference>
<evidence type="ECO:0000256" key="3">
    <source>
        <dbReference type="ARBA" id="ARBA00022730"/>
    </source>
</evidence>
<evidence type="ECO:0000256" key="4">
    <source>
        <dbReference type="ARBA" id="ARBA00022884"/>
    </source>
</evidence>
<dbReference type="OrthoDB" id="525520at2759"/>
<comment type="similarity">
    <text evidence="1">Belongs to the universal ribosomal protein uS13 family.</text>
</comment>
<dbReference type="PANTHER" id="PTHR10871:SF1">
    <property type="entry name" value="SMALL RIBOSOMAL SUBUNIT PROTEIN US13M"/>
    <property type="match status" value="1"/>
</dbReference>
<dbReference type="Gene3D" id="1.10.8.50">
    <property type="match status" value="1"/>
</dbReference>
<evidence type="ECO:0000313" key="9">
    <source>
        <dbReference type="Proteomes" id="UP000822688"/>
    </source>
</evidence>
<dbReference type="InterPro" id="IPR018269">
    <property type="entry name" value="Ribosomal_uS13_CS"/>
</dbReference>
<feature type="region of interest" description="Disordered" evidence="7">
    <location>
        <begin position="20"/>
        <end position="47"/>
    </location>
</feature>
<dbReference type="PROSITE" id="PS00646">
    <property type="entry name" value="RIBOSOMAL_S13_1"/>
    <property type="match status" value="1"/>
</dbReference>
<dbReference type="EMBL" id="CM026428">
    <property type="protein sequence ID" value="KAG0566087.1"/>
    <property type="molecule type" value="Genomic_DNA"/>
</dbReference>
<dbReference type="NCBIfam" id="TIGR03631">
    <property type="entry name" value="uS13_bact"/>
    <property type="match status" value="1"/>
</dbReference>
<evidence type="ECO:0000256" key="2">
    <source>
        <dbReference type="ARBA" id="ARBA00011458"/>
    </source>
</evidence>
<dbReference type="Proteomes" id="UP000822688">
    <property type="component" value="Chromosome 7"/>
</dbReference>
<dbReference type="InterPro" id="IPR010979">
    <property type="entry name" value="Ribosomal_uS13-like_H2TH"/>
</dbReference>
<dbReference type="Pfam" id="PF00416">
    <property type="entry name" value="Ribosomal_S13"/>
    <property type="match status" value="1"/>
</dbReference>
<comment type="subunit">
    <text evidence="2">Part of the 30S ribosomal subunit.</text>
</comment>
<dbReference type="InterPro" id="IPR027437">
    <property type="entry name" value="Rbsml_uS13_C"/>
</dbReference>
<sequence>MAAASLTHALSALTVAPAADHGSLRPSATSSPSVSLSHPRSAGGVQRGRLQIRCARVGGVEIPNAKRVETALTYIHGVGSTTARQILLDVGIENKLAKELSEEELTTLRDEVSKYMIEGDLRRFNQMAIKRLKDIQCYRGKRHQAGLPCRGQHTKCNARTKRGKKITIAGKKKAPGK</sequence>
<dbReference type="GO" id="GO:0005739">
    <property type="term" value="C:mitochondrion"/>
    <property type="evidence" value="ECO:0007669"/>
    <property type="project" value="TreeGrafter"/>
</dbReference>
<dbReference type="GO" id="GO:0006412">
    <property type="term" value="P:translation"/>
    <property type="evidence" value="ECO:0007669"/>
    <property type="project" value="InterPro"/>
</dbReference>
<protein>
    <recommendedName>
        <fullName evidence="10">30S ribosomal protein S13, chloroplastic</fullName>
    </recommendedName>
</protein>
<name>A0A8T0H5V0_CERPU</name>
<dbReference type="InterPro" id="IPR019980">
    <property type="entry name" value="Ribosomal_uS13_bac-type"/>
</dbReference>
<comment type="caution">
    <text evidence="8">The sequence shown here is derived from an EMBL/GenBank/DDBJ whole genome shotgun (WGS) entry which is preliminary data.</text>
</comment>
<reference evidence="8" key="1">
    <citation type="submission" date="2020-06" db="EMBL/GenBank/DDBJ databases">
        <title>WGS assembly of Ceratodon purpureus strain R40.</title>
        <authorList>
            <person name="Carey S.B."/>
            <person name="Jenkins J."/>
            <person name="Shu S."/>
            <person name="Lovell J.T."/>
            <person name="Sreedasyam A."/>
            <person name="Maumus F."/>
            <person name="Tiley G.P."/>
            <person name="Fernandez-Pozo N."/>
            <person name="Barry K."/>
            <person name="Chen C."/>
            <person name="Wang M."/>
            <person name="Lipzen A."/>
            <person name="Daum C."/>
            <person name="Saski C.A."/>
            <person name="Payton A.C."/>
            <person name="Mcbreen J.C."/>
            <person name="Conrad R.E."/>
            <person name="Kollar L.M."/>
            <person name="Olsson S."/>
            <person name="Huttunen S."/>
            <person name="Landis J.B."/>
            <person name="Wickett N.J."/>
            <person name="Johnson M.G."/>
            <person name="Rensing S.A."/>
            <person name="Grimwood J."/>
            <person name="Schmutz J."/>
            <person name="Mcdaniel S.F."/>
        </authorList>
    </citation>
    <scope>NUCLEOTIDE SEQUENCE</scope>
    <source>
        <strain evidence="8">R40</strain>
    </source>
</reference>
<dbReference type="Gene3D" id="4.10.910.10">
    <property type="entry name" value="30s ribosomal protein s13, domain 2"/>
    <property type="match status" value="1"/>
</dbReference>
<dbReference type="PANTHER" id="PTHR10871">
    <property type="entry name" value="30S RIBOSOMAL PROTEIN S13/40S RIBOSOMAL PROTEIN S18"/>
    <property type="match status" value="1"/>
</dbReference>
<evidence type="ECO:0008006" key="10">
    <source>
        <dbReference type="Google" id="ProtNLM"/>
    </source>
</evidence>
<evidence type="ECO:0000256" key="5">
    <source>
        <dbReference type="ARBA" id="ARBA00022980"/>
    </source>
</evidence>
<gene>
    <name evidence="8" type="ORF">KC19_7G037500</name>
</gene>
<feature type="region of interest" description="Disordered" evidence="7">
    <location>
        <begin position="156"/>
        <end position="177"/>
    </location>
</feature>
<proteinExistence type="inferred from homology"/>
<organism evidence="8 9">
    <name type="scientific">Ceratodon purpureus</name>
    <name type="common">Fire moss</name>
    <name type="synonym">Dicranum purpureum</name>
    <dbReference type="NCBI Taxonomy" id="3225"/>
    <lineage>
        <taxon>Eukaryota</taxon>
        <taxon>Viridiplantae</taxon>
        <taxon>Streptophyta</taxon>
        <taxon>Embryophyta</taxon>
        <taxon>Bryophyta</taxon>
        <taxon>Bryophytina</taxon>
        <taxon>Bryopsida</taxon>
        <taxon>Dicranidae</taxon>
        <taxon>Pseudoditrichales</taxon>
        <taxon>Ditrichaceae</taxon>
        <taxon>Ceratodon</taxon>
    </lineage>
</organism>
<dbReference type="FunFam" id="1.10.8.50:FF:000001">
    <property type="entry name" value="30S ribosomal protein S13"/>
    <property type="match status" value="1"/>
</dbReference>
<keyword evidence="5" id="KW-0689">Ribosomal protein</keyword>
<keyword evidence="9" id="KW-1185">Reference proteome</keyword>
<dbReference type="GO" id="GO:0003735">
    <property type="term" value="F:structural constituent of ribosome"/>
    <property type="evidence" value="ECO:0007669"/>
    <property type="project" value="InterPro"/>
</dbReference>